<proteinExistence type="inferred from homology"/>
<dbReference type="Pfam" id="PF00270">
    <property type="entry name" value="DEAD"/>
    <property type="match status" value="1"/>
</dbReference>
<dbReference type="SMART" id="SM00487">
    <property type="entry name" value="DEXDc"/>
    <property type="match status" value="1"/>
</dbReference>
<organism evidence="16 17">
    <name type="scientific">Hymenobacter gummosus</name>
    <dbReference type="NCBI Taxonomy" id="1776032"/>
    <lineage>
        <taxon>Bacteria</taxon>
        <taxon>Pseudomonadati</taxon>
        <taxon>Bacteroidota</taxon>
        <taxon>Cytophagia</taxon>
        <taxon>Cytophagales</taxon>
        <taxon>Hymenobacteraceae</taxon>
        <taxon>Hymenobacter</taxon>
    </lineage>
</organism>
<feature type="compositionally biased region" description="Basic residues" evidence="12">
    <location>
        <begin position="466"/>
        <end position="478"/>
    </location>
</feature>
<dbReference type="InterPro" id="IPR027417">
    <property type="entry name" value="P-loop_NTPase"/>
</dbReference>
<dbReference type="Gene3D" id="3.40.50.300">
    <property type="entry name" value="P-loop containing nucleotide triphosphate hydrolases"/>
    <property type="match status" value="2"/>
</dbReference>
<accession>A0A431U652</accession>
<keyword evidence="3 11" id="KW-0547">Nucleotide-binding</keyword>
<reference evidence="16 17" key="1">
    <citation type="submission" date="2018-12" db="EMBL/GenBank/DDBJ databases">
        <title>Hymenobacter gummosus sp. nov., isolated from a spring.</title>
        <authorList>
            <person name="Nie L."/>
        </authorList>
    </citation>
    <scope>NUCLEOTIDE SEQUENCE [LARGE SCALE GENOMIC DNA]</scope>
    <source>
        <strain evidence="16 17">KCTC 52166</strain>
    </source>
</reference>
<dbReference type="PROSITE" id="PS51192">
    <property type="entry name" value="HELICASE_ATP_BIND_1"/>
    <property type="match status" value="1"/>
</dbReference>
<feature type="domain" description="DEAD-box RNA helicase Q" evidence="15">
    <location>
        <begin position="1"/>
        <end position="29"/>
    </location>
</feature>
<dbReference type="CDD" id="cd18787">
    <property type="entry name" value="SF2_C_DEAD"/>
    <property type="match status" value="1"/>
</dbReference>
<sequence length="478" mass="51944">MTFNDLHLLPELLKALHATGYERPTPIQQQAIPHVLDAQDLLGVAQTGTGKTAAFTLPLLQRLTQTRPQNQPTGARAVRALILTPTRELAIQIGESFETYGQFLKLRHAVIFGGVSQHPQVQALKRGVDVLVATPGRLLDLIGQGFIDLKRLEIFVLDEADRMLDMGFINDIRRILPLLPKQRQSLFFSATMPPTIRELADTILRNPVQVAVTPVSSTAETVEQAVYLVEKADKPYLLLEVLEDPDFRRVLVFTRTKHGADRVAKGLNAKGVGAEAIHGNKSQNARQRALQNFKSGETRVLVATDLAARGIDVDELSHVINYELPNEPETYVHRIGRTGRAGAEGRAVSFCDAEERAYLQDIQRLINQQLPVIDTHSYAQNDVAPVPLKGPNITKPKGPAGRPPRPARGPAAGGGAPKAPKAPRGEQQPRTAQSAPRPKAERSGQPPRPAGTAAAGGSKPAGSGRSGRRRRGSRPSSR</sequence>
<dbReference type="OrthoDB" id="974172at2"/>
<evidence type="ECO:0000256" key="3">
    <source>
        <dbReference type="ARBA" id="ARBA00022741"/>
    </source>
</evidence>
<comment type="catalytic activity">
    <reaction evidence="8">
        <text>ATP + H2O = ADP + phosphate + H(+)</text>
        <dbReference type="Rhea" id="RHEA:13065"/>
        <dbReference type="ChEBI" id="CHEBI:15377"/>
        <dbReference type="ChEBI" id="CHEBI:15378"/>
        <dbReference type="ChEBI" id="CHEBI:30616"/>
        <dbReference type="ChEBI" id="CHEBI:43474"/>
        <dbReference type="ChEBI" id="CHEBI:456216"/>
        <dbReference type="EC" id="3.6.4.13"/>
    </reaction>
</comment>
<evidence type="ECO:0000256" key="4">
    <source>
        <dbReference type="ARBA" id="ARBA00022801"/>
    </source>
</evidence>
<keyword evidence="5 11" id="KW-0347">Helicase</keyword>
<feature type="short sequence motif" description="Q motif" evidence="10">
    <location>
        <begin position="1"/>
        <end position="29"/>
    </location>
</feature>
<dbReference type="CDD" id="cd00268">
    <property type="entry name" value="DEADc"/>
    <property type="match status" value="1"/>
</dbReference>
<keyword evidence="4 11" id="KW-0378">Hydrolase</keyword>
<dbReference type="InterPro" id="IPR014001">
    <property type="entry name" value="Helicase_ATP-bd"/>
</dbReference>
<dbReference type="GO" id="GO:0003676">
    <property type="term" value="F:nucleic acid binding"/>
    <property type="evidence" value="ECO:0007669"/>
    <property type="project" value="InterPro"/>
</dbReference>
<feature type="compositionally biased region" description="Low complexity" evidence="12">
    <location>
        <begin position="450"/>
        <end position="463"/>
    </location>
</feature>
<dbReference type="AlphaFoldDB" id="A0A431U652"/>
<evidence type="ECO:0000256" key="11">
    <source>
        <dbReference type="RuleBase" id="RU000492"/>
    </source>
</evidence>
<dbReference type="FunFam" id="3.40.50.300:FF:000108">
    <property type="entry name" value="ATP-dependent RNA helicase RhlE"/>
    <property type="match status" value="1"/>
</dbReference>
<keyword evidence="6 11" id="KW-0067">ATP-binding</keyword>
<feature type="region of interest" description="Disordered" evidence="12">
    <location>
        <begin position="382"/>
        <end position="478"/>
    </location>
</feature>
<evidence type="ECO:0000313" key="17">
    <source>
        <dbReference type="Proteomes" id="UP000282184"/>
    </source>
</evidence>
<evidence type="ECO:0000256" key="7">
    <source>
        <dbReference type="ARBA" id="ARBA00038437"/>
    </source>
</evidence>
<dbReference type="InterPro" id="IPR044742">
    <property type="entry name" value="DEAD/DEAH_RhlB"/>
</dbReference>
<dbReference type="EC" id="3.6.4.13" evidence="1"/>
<keyword evidence="2" id="KW-0963">Cytoplasm</keyword>
<dbReference type="Pfam" id="PF00271">
    <property type="entry name" value="Helicase_C"/>
    <property type="match status" value="1"/>
</dbReference>
<feature type="domain" description="Helicase ATP-binding" evidence="13">
    <location>
        <begin position="32"/>
        <end position="210"/>
    </location>
</feature>
<evidence type="ECO:0000256" key="9">
    <source>
        <dbReference type="ARBA" id="ARBA00074363"/>
    </source>
</evidence>
<dbReference type="GO" id="GO:0009266">
    <property type="term" value="P:response to temperature stimulus"/>
    <property type="evidence" value="ECO:0007669"/>
    <property type="project" value="UniProtKB-ARBA"/>
</dbReference>
<dbReference type="PROSITE" id="PS51195">
    <property type="entry name" value="Q_MOTIF"/>
    <property type="match status" value="1"/>
</dbReference>
<comment type="similarity">
    <text evidence="7 11">Belongs to the DEAD box helicase family.</text>
</comment>
<evidence type="ECO:0000259" key="15">
    <source>
        <dbReference type="PROSITE" id="PS51195"/>
    </source>
</evidence>
<dbReference type="GO" id="GO:0003724">
    <property type="term" value="F:RNA helicase activity"/>
    <property type="evidence" value="ECO:0007669"/>
    <property type="project" value="UniProtKB-EC"/>
</dbReference>
<evidence type="ECO:0000256" key="10">
    <source>
        <dbReference type="PROSITE-ProRule" id="PRU00552"/>
    </source>
</evidence>
<protein>
    <recommendedName>
        <fullName evidence="9">DEAD-box ATP-dependent RNA helicase RhpA</fullName>
        <ecNumber evidence="1">3.6.4.13</ecNumber>
    </recommendedName>
</protein>
<dbReference type="PANTHER" id="PTHR47959">
    <property type="entry name" value="ATP-DEPENDENT RNA HELICASE RHLE-RELATED"/>
    <property type="match status" value="1"/>
</dbReference>
<gene>
    <name evidence="16" type="ORF">EJV47_06850</name>
</gene>
<dbReference type="InterPro" id="IPR000629">
    <property type="entry name" value="RNA-helicase_DEAD-box_CS"/>
</dbReference>
<dbReference type="InterPro" id="IPR001650">
    <property type="entry name" value="Helicase_C-like"/>
</dbReference>
<dbReference type="GO" id="GO:0016787">
    <property type="term" value="F:hydrolase activity"/>
    <property type="evidence" value="ECO:0007669"/>
    <property type="project" value="UniProtKB-KW"/>
</dbReference>
<evidence type="ECO:0000256" key="1">
    <source>
        <dbReference type="ARBA" id="ARBA00012552"/>
    </source>
</evidence>
<dbReference type="GO" id="GO:0042255">
    <property type="term" value="P:ribosome assembly"/>
    <property type="evidence" value="ECO:0007669"/>
    <property type="project" value="UniProtKB-ARBA"/>
</dbReference>
<name>A0A431U652_9BACT</name>
<dbReference type="SUPFAM" id="SSF52540">
    <property type="entry name" value="P-loop containing nucleoside triphosphate hydrolases"/>
    <property type="match status" value="1"/>
</dbReference>
<dbReference type="Proteomes" id="UP000282184">
    <property type="component" value="Unassembled WGS sequence"/>
</dbReference>
<dbReference type="EMBL" id="RXOF01000003">
    <property type="protein sequence ID" value="RTQ51513.1"/>
    <property type="molecule type" value="Genomic_DNA"/>
</dbReference>
<evidence type="ECO:0000256" key="2">
    <source>
        <dbReference type="ARBA" id="ARBA00022490"/>
    </source>
</evidence>
<evidence type="ECO:0000313" key="16">
    <source>
        <dbReference type="EMBL" id="RTQ51513.1"/>
    </source>
</evidence>
<dbReference type="GO" id="GO:0005524">
    <property type="term" value="F:ATP binding"/>
    <property type="evidence" value="ECO:0007669"/>
    <property type="project" value="UniProtKB-KW"/>
</dbReference>
<dbReference type="RefSeq" id="WP_126692405.1">
    <property type="nucleotide sequence ID" value="NZ_RXOF01000003.1"/>
</dbReference>
<dbReference type="InterPro" id="IPR050079">
    <property type="entry name" value="DEAD_box_RNA_helicase"/>
</dbReference>
<dbReference type="InterPro" id="IPR011545">
    <property type="entry name" value="DEAD/DEAH_box_helicase_dom"/>
</dbReference>
<evidence type="ECO:0000259" key="14">
    <source>
        <dbReference type="PROSITE" id="PS51194"/>
    </source>
</evidence>
<dbReference type="PROSITE" id="PS00039">
    <property type="entry name" value="DEAD_ATP_HELICASE"/>
    <property type="match status" value="1"/>
</dbReference>
<comment type="caution">
    <text evidence="16">The sequence shown here is derived from an EMBL/GenBank/DDBJ whole genome shotgun (WGS) entry which is preliminary data.</text>
</comment>
<dbReference type="InterPro" id="IPR014014">
    <property type="entry name" value="RNA_helicase_DEAD_Q_motif"/>
</dbReference>
<dbReference type="GO" id="GO:0005829">
    <property type="term" value="C:cytosol"/>
    <property type="evidence" value="ECO:0007669"/>
    <property type="project" value="TreeGrafter"/>
</dbReference>
<evidence type="ECO:0000259" key="13">
    <source>
        <dbReference type="PROSITE" id="PS51192"/>
    </source>
</evidence>
<evidence type="ECO:0000256" key="5">
    <source>
        <dbReference type="ARBA" id="ARBA00022806"/>
    </source>
</evidence>
<dbReference type="PANTHER" id="PTHR47959:SF13">
    <property type="entry name" value="ATP-DEPENDENT RNA HELICASE RHLE"/>
    <property type="match status" value="1"/>
</dbReference>
<dbReference type="PROSITE" id="PS51194">
    <property type="entry name" value="HELICASE_CTER"/>
    <property type="match status" value="1"/>
</dbReference>
<feature type="domain" description="Helicase C-terminal" evidence="14">
    <location>
        <begin position="221"/>
        <end position="384"/>
    </location>
</feature>
<evidence type="ECO:0000256" key="6">
    <source>
        <dbReference type="ARBA" id="ARBA00022840"/>
    </source>
</evidence>
<keyword evidence="17" id="KW-1185">Reference proteome</keyword>
<evidence type="ECO:0000256" key="8">
    <source>
        <dbReference type="ARBA" id="ARBA00047984"/>
    </source>
</evidence>
<dbReference type="SMART" id="SM00490">
    <property type="entry name" value="HELICc"/>
    <property type="match status" value="1"/>
</dbReference>
<evidence type="ECO:0000256" key="12">
    <source>
        <dbReference type="SAM" id="MobiDB-lite"/>
    </source>
</evidence>